<dbReference type="RefSeq" id="WP_189480180.1">
    <property type="nucleotide sequence ID" value="NZ_BMYR01000002.1"/>
</dbReference>
<accession>A0ABQ2WHK5</accession>
<keyword evidence="2" id="KW-1133">Transmembrane helix</keyword>
<dbReference type="EMBL" id="BMYR01000002">
    <property type="protein sequence ID" value="GGW52059.1"/>
    <property type="molecule type" value="Genomic_DNA"/>
</dbReference>
<dbReference type="SUPFAM" id="SSF110997">
    <property type="entry name" value="Sporulation related repeat"/>
    <property type="match status" value="1"/>
</dbReference>
<dbReference type="PANTHER" id="PTHR38687:SF2">
    <property type="entry name" value="CELL DIVISION PROTEIN FTSN"/>
    <property type="match status" value="1"/>
</dbReference>
<sequence length="192" mass="21621">MPQKDYVRASRPKPANKNQSNTRNSRGSRAKAVSANKPWLLIALSSFVIIAFVFGLWFLKQQTPVNTDPVATTPTPTKPQTKDELPPKPVAEPYQYIQELENKEVTVELTEQRRSGPAQLQCGSFRQQSQAEAMKAQIAFAGITADVRRTEGTNGVWYRIILGPYESRRAATVDMNRLRQMGINTCQVRNWA</sequence>
<keyword evidence="4" id="KW-0132">Cell division</keyword>
<evidence type="ECO:0000259" key="3">
    <source>
        <dbReference type="PROSITE" id="PS51724"/>
    </source>
</evidence>
<protein>
    <submittedName>
        <fullName evidence="4">Cell division protein FtsN</fullName>
    </submittedName>
</protein>
<proteinExistence type="predicted"/>
<comment type="caution">
    <text evidence="4">The sequence shown here is derived from an EMBL/GenBank/DDBJ whole genome shotgun (WGS) entry which is preliminary data.</text>
</comment>
<dbReference type="PROSITE" id="PS51724">
    <property type="entry name" value="SPOR"/>
    <property type="match status" value="1"/>
</dbReference>
<dbReference type="InterPro" id="IPR052521">
    <property type="entry name" value="Cell_div_SPOR-domain"/>
</dbReference>
<evidence type="ECO:0000313" key="4">
    <source>
        <dbReference type="EMBL" id="GGW52059.1"/>
    </source>
</evidence>
<feature type="region of interest" description="Disordered" evidence="1">
    <location>
        <begin position="1"/>
        <end position="31"/>
    </location>
</feature>
<evidence type="ECO:0000256" key="1">
    <source>
        <dbReference type="SAM" id="MobiDB-lite"/>
    </source>
</evidence>
<dbReference type="Pfam" id="PF05036">
    <property type="entry name" value="SPOR"/>
    <property type="match status" value="1"/>
</dbReference>
<keyword evidence="2" id="KW-0812">Transmembrane</keyword>
<evidence type="ECO:0000313" key="5">
    <source>
        <dbReference type="Proteomes" id="UP000634667"/>
    </source>
</evidence>
<evidence type="ECO:0000256" key="2">
    <source>
        <dbReference type="SAM" id="Phobius"/>
    </source>
</evidence>
<feature type="compositionally biased region" description="Polar residues" evidence="1">
    <location>
        <begin position="16"/>
        <end position="27"/>
    </location>
</feature>
<organism evidence="4 5">
    <name type="scientific">Alishewanella tabrizica</name>
    <dbReference type="NCBI Taxonomy" id="671278"/>
    <lineage>
        <taxon>Bacteria</taxon>
        <taxon>Pseudomonadati</taxon>
        <taxon>Pseudomonadota</taxon>
        <taxon>Gammaproteobacteria</taxon>
        <taxon>Alteromonadales</taxon>
        <taxon>Alteromonadaceae</taxon>
        <taxon>Alishewanella</taxon>
    </lineage>
</organism>
<dbReference type="InterPro" id="IPR036680">
    <property type="entry name" value="SPOR-like_sf"/>
</dbReference>
<dbReference type="InterPro" id="IPR007730">
    <property type="entry name" value="SPOR-like_dom"/>
</dbReference>
<dbReference type="PANTHER" id="PTHR38687">
    <property type="entry name" value="CELL DIVISION PROTEIN DEDD-RELATED"/>
    <property type="match status" value="1"/>
</dbReference>
<feature type="region of interest" description="Disordered" evidence="1">
    <location>
        <begin position="66"/>
        <end position="89"/>
    </location>
</feature>
<name>A0ABQ2WHK5_9ALTE</name>
<keyword evidence="5" id="KW-1185">Reference proteome</keyword>
<feature type="domain" description="SPOR" evidence="3">
    <location>
        <begin position="112"/>
        <end position="191"/>
    </location>
</feature>
<keyword evidence="2" id="KW-0472">Membrane</keyword>
<feature type="compositionally biased region" description="Low complexity" evidence="1">
    <location>
        <begin position="66"/>
        <end position="79"/>
    </location>
</feature>
<dbReference type="Proteomes" id="UP000634667">
    <property type="component" value="Unassembled WGS sequence"/>
</dbReference>
<gene>
    <name evidence="4" type="primary">ftsN</name>
    <name evidence="4" type="ORF">GCM10008111_05010</name>
</gene>
<dbReference type="GO" id="GO:0051301">
    <property type="term" value="P:cell division"/>
    <property type="evidence" value="ECO:0007669"/>
    <property type="project" value="UniProtKB-KW"/>
</dbReference>
<reference evidence="5" key="1">
    <citation type="journal article" date="2019" name="Int. J. Syst. Evol. Microbiol.">
        <title>The Global Catalogue of Microorganisms (GCM) 10K type strain sequencing project: providing services to taxonomists for standard genome sequencing and annotation.</title>
        <authorList>
            <consortium name="The Broad Institute Genomics Platform"/>
            <consortium name="The Broad Institute Genome Sequencing Center for Infectious Disease"/>
            <person name="Wu L."/>
            <person name="Ma J."/>
        </authorList>
    </citation>
    <scope>NUCLEOTIDE SEQUENCE [LARGE SCALE GENOMIC DNA]</scope>
    <source>
        <strain evidence="5">KCTC 23723</strain>
    </source>
</reference>
<feature type="transmembrane region" description="Helical" evidence="2">
    <location>
        <begin position="39"/>
        <end position="59"/>
    </location>
</feature>
<dbReference type="Gene3D" id="3.30.70.1070">
    <property type="entry name" value="Sporulation related repeat"/>
    <property type="match status" value="1"/>
</dbReference>
<keyword evidence="4" id="KW-0131">Cell cycle</keyword>